<proteinExistence type="predicted"/>
<organism evidence="1 2">
    <name type="scientific">Iris pallida</name>
    <name type="common">Sweet iris</name>
    <dbReference type="NCBI Taxonomy" id="29817"/>
    <lineage>
        <taxon>Eukaryota</taxon>
        <taxon>Viridiplantae</taxon>
        <taxon>Streptophyta</taxon>
        <taxon>Embryophyta</taxon>
        <taxon>Tracheophyta</taxon>
        <taxon>Spermatophyta</taxon>
        <taxon>Magnoliopsida</taxon>
        <taxon>Liliopsida</taxon>
        <taxon>Asparagales</taxon>
        <taxon>Iridaceae</taxon>
        <taxon>Iridoideae</taxon>
        <taxon>Irideae</taxon>
        <taxon>Iris</taxon>
    </lineage>
</organism>
<reference evidence="1" key="2">
    <citation type="submission" date="2023-04" db="EMBL/GenBank/DDBJ databases">
        <authorList>
            <person name="Bruccoleri R.E."/>
            <person name="Oakeley E.J."/>
            <person name="Faust A.-M."/>
            <person name="Dessus-Babus S."/>
            <person name="Altorfer M."/>
            <person name="Burckhardt D."/>
            <person name="Oertli M."/>
            <person name="Naumann U."/>
            <person name="Petersen F."/>
            <person name="Wong J."/>
        </authorList>
    </citation>
    <scope>NUCLEOTIDE SEQUENCE</scope>
    <source>
        <strain evidence="1">GSM-AAB239-AS_SAM_17_03QT</strain>
        <tissue evidence="1">Leaf</tissue>
    </source>
</reference>
<gene>
    <name evidence="1" type="ORF">M6B38_391620</name>
</gene>
<accession>A0AAX6FZZ2</accession>
<dbReference type="EMBL" id="JANAVB010024997">
    <property type="protein sequence ID" value="KAJ6821551.1"/>
    <property type="molecule type" value="Genomic_DNA"/>
</dbReference>
<evidence type="ECO:0000313" key="1">
    <source>
        <dbReference type="EMBL" id="KAJ6821551.1"/>
    </source>
</evidence>
<reference evidence="1" key="1">
    <citation type="journal article" date="2023" name="GigaByte">
        <title>Genome assembly of the bearded iris, Iris pallida Lam.</title>
        <authorList>
            <person name="Bruccoleri R.E."/>
            <person name="Oakeley E.J."/>
            <person name="Faust A.M.E."/>
            <person name="Altorfer M."/>
            <person name="Dessus-Babus S."/>
            <person name="Burckhardt D."/>
            <person name="Oertli M."/>
            <person name="Naumann U."/>
            <person name="Petersen F."/>
            <person name="Wong J."/>
        </authorList>
    </citation>
    <scope>NUCLEOTIDE SEQUENCE</scope>
    <source>
        <strain evidence="1">GSM-AAB239-AS_SAM_17_03QT</strain>
    </source>
</reference>
<evidence type="ECO:0000313" key="2">
    <source>
        <dbReference type="Proteomes" id="UP001140949"/>
    </source>
</evidence>
<protein>
    <recommendedName>
        <fullName evidence="3">Maturase K</fullName>
    </recommendedName>
</protein>
<dbReference type="AlphaFoldDB" id="A0AAX6FZZ2"/>
<name>A0AAX6FZZ2_IRIPA</name>
<keyword evidence="2" id="KW-1185">Reference proteome</keyword>
<sequence length="57" mass="6745">MDFDHFNSLIHFQSSLYLKSFLPSKEFSRAFIFRSQASYNPLVDLPVRYGLEVSERL</sequence>
<dbReference type="Proteomes" id="UP001140949">
    <property type="component" value="Unassembled WGS sequence"/>
</dbReference>
<evidence type="ECO:0008006" key="3">
    <source>
        <dbReference type="Google" id="ProtNLM"/>
    </source>
</evidence>
<comment type="caution">
    <text evidence="1">The sequence shown here is derived from an EMBL/GenBank/DDBJ whole genome shotgun (WGS) entry which is preliminary data.</text>
</comment>